<proteinExistence type="predicted"/>
<sequence length="317" mass="35879">MAMLLIGLGKGIYRNIHDSNNPASRNNFQQGDTIQDTIQYTPSPHNPQYGPPARQNTTLATREEPPPPYTTEAAPEFQLSQPQAEPESQPLTRAATQSQPGAEVPQFQSRNPYRTQCQRQPQPPARQEQILQPQTQPQSRTQSVRQPSRQEPVAQTQPPIRTQSQSQTQPSRRLPSHSEKPLPQAPTSSEYTIPPPYQQPSTRRHPSQHRSTQQQPSRQQSTRRPSEYVVVDAASVHPTQQQPSRQQSTRQPSDYVVVDAASVGVCDCVYRDGFGLAPKCRKCERQARRGTQTVERRRRRDRQEGGPIRTLIADVRR</sequence>
<keyword evidence="3" id="KW-1185">Reference proteome</keyword>
<name>A0A2J6PPJ8_9HELO</name>
<evidence type="ECO:0000256" key="1">
    <source>
        <dbReference type="SAM" id="MobiDB-lite"/>
    </source>
</evidence>
<feature type="compositionally biased region" description="Polar residues" evidence="1">
    <location>
        <begin position="20"/>
        <end position="43"/>
    </location>
</feature>
<gene>
    <name evidence="2" type="ORF">NA56DRAFT_649879</name>
</gene>
<feature type="region of interest" description="Disordered" evidence="1">
    <location>
        <begin position="285"/>
        <end position="317"/>
    </location>
</feature>
<dbReference type="Proteomes" id="UP000235672">
    <property type="component" value="Unassembled WGS sequence"/>
</dbReference>
<organism evidence="2 3">
    <name type="scientific">Hyaloscypha hepaticicola</name>
    <dbReference type="NCBI Taxonomy" id="2082293"/>
    <lineage>
        <taxon>Eukaryota</taxon>
        <taxon>Fungi</taxon>
        <taxon>Dikarya</taxon>
        <taxon>Ascomycota</taxon>
        <taxon>Pezizomycotina</taxon>
        <taxon>Leotiomycetes</taxon>
        <taxon>Helotiales</taxon>
        <taxon>Hyaloscyphaceae</taxon>
        <taxon>Hyaloscypha</taxon>
    </lineage>
</organism>
<feature type="compositionally biased region" description="Low complexity" evidence="1">
    <location>
        <begin position="209"/>
        <end position="223"/>
    </location>
</feature>
<dbReference type="EMBL" id="KZ613510">
    <property type="protein sequence ID" value="PMD15826.1"/>
    <property type="molecule type" value="Genomic_DNA"/>
</dbReference>
<dbReference type="STRING" id="1745343.A0A2J6PPJ8"/>
<feature type="compositionally biased region" description="Polar residues" evidence="1">
    <location>
        <begin position="89"/>
        <end position="111"/>
    </location>
</feature>
<dbReference type="OrthoDB" id="3565268at2759"/>
<dbReference type="AlphaFoldDB" id="A0A2J6PPJ8"/>
<feature type="compositionally biased region" description="Low complexity" evidence="1">
    <location>
        <begin position="112"/>
        <end position="173"/>
    </location>
</feature>
<reference evidence="2 3" key="1">
    <citation type="submission" date="2016-05" db="EMBL/GenBank/DDBJ databases">
        <title>A degradative enzymes factory behind the ericoid mycorrhizal symbiosis.</title>
        <authorList>
            <consortium name="DOE Joint Genome Institute"/>
            <person name="Martino E."/>
            <person name="Morin E."/>
            <person name="Grelet G."/>
            <person name="Kuo A."/>
            <person name="Kohler A."/>
            <person name="Daghino S."/>
            <person name="Barry K."/>
            <person name="Choi C."/>
            <person name="Cichocki N."/>
            <person name="Clum A."/>
            <person name="Copeland A."/>
            <person name="Hainaut M."/>
            <person name="Haridas S."/>
            <person name="Labutti K."/>
            <person name="Lindquist E."/>
            <person name="Lipzen A."/>
            <person name="Khouja H.-R."/>
            <person name="Murat C."/>
            <person name="Ohm R."/>
            <person name="Olson A."/>
            <person name="Spatafora J."/>
            <person name="Veneault-Fourrey C."/>
            <person name="Henrissat B."/>
            <person name="Grigoriev I."/>
            <person name="Martin F."/>
            <person name="Perotto S."/>
        </authorList>
    </citation>
    <scope>NUCLEOTIDE SEQUENCE [LARGE SCALE GENOMIC DNA]</scope>
    <source>
        <strain evidence="2 3">UAMH 7357</strain>
    </source>
</reference>
<protein>
    <submittedName>
        <fullName evidence="2">Uncharacterized protein</fullName>
    </submittedName>
</protein>
<evidence type="ECO:0000313" key="3">
    <source>
        <dbReference type="Proteomes" id="UP000235672"/>
    </source>
</evidence>
<evidence type="ECO:0000313" key="2">
    <source>
        <dbReference type="EMBL" id="PMD15826.1"/>
    </source>
</evidence>
<feature type="region of interest" description="Disordered" evidence="1">
    <location>
        <begin position="20"/>
        <end position="227"/>
    </location>
</feature>
<accession>A0A2J6PPJ8</accession>